<dbReference type="InterPro" id="IPR013196">
    <property type="entry name" value="HTH_11"/>
</dbReference>
<accession>A0ABC9SRZ5</accession>
<organism evidence="5 6">
    <name type="scientific">Bacillus cereus TIAC219</name>
    <dbReference type="NCBI Taxonomy" id="718222"/>
    <lineage>
        <taxon>Bacteria</taxon>
        <taxon>Bacillati</taxon>
        <taxon>Bacillota</taxon>
        <taxon>Bacilli</taxon>
        <taxon>Bacillales</taxon>
        <taxon>Bacillaceae</taxon>
        <taxon>Bacillus</taxon>
        <taxon>Bacillus cereus group</taxon>
    </lineage>
</organism>
<gene>
    <name evidence="5" type="ORF">IAY_05831</name>
</gene>
<evidence type="ECO:0000259" key="4">
    <source>
        <dbReference type="Pfam" id="PF08279"/>
    </source>
</evidence>
<name>A0ABC9SRZ5_BACCE</name>
<comment type="caution">
    <text evidence="5">The sequence shown here is derived from an EMBL/GenBank/DDBJ whole genome shotgun (WGS) entry which is preliminary data.</text>
</comment>
<feature type="domain" description="Helix-turn-helix type 11" evidence="4">
    <location>
        <begin position="16"/>
        <end position="66"/>
    </location>
</feature>
<dbReference type="Pfam" id="PF05043">
    <property type="entry name" value="Mga"/>
    <property type="match status" value="1"/>
</dbReference>
<dbReference type="PANTHER" id="PTHR30185">
    <property type="entry name" value="CRYPTIC BETA-GLUCOSIDE BGL OPERON ANTITERMINATOR"/>
    <property type="match status" value="1"/>
</dbReference>
<dbReference type="PANTHER" id="PTHR30185:SF18">
    <property type="entry name" value="TRANSCRIPTIONAL REGULATOR MTLR"/>
    <property type="match status" value="1"/>
</dbReference>
<feature type="domain" description="Mga helix-turn-helix" evidence="3">
    <location>
        <begin position="85"/>
        <end position="164"/>
    </location>
</feature>
<keyword evidence="1" id="KW-0805">Transcription regulation</keyword>
<protein>
    <recommendedName>
        <fullName evidence="7">HTH domain-containing protein</fullName>
    </recommendedName>
</protein>
<dbReference type="InterPro" id="IPR036388">
    <property type="entry name" value="WH-like_DNA-bd_sf"/>
</dbReference>
<dbReference type="Gene3D" id="3.40.50.2300">
    <property type="match status" value="1"/>
</dbReference>
<reference evidence="5 6" key="1">
    <citation type="submission" date="2013-01" db="EMBL/GenBank/DDBJ databases">
        <title>The Genome Sequence of Bacillus cereus TIAC219.</title>
        <authorList>
            <consortium name="The Broad Institute Genome Sequencing Platform"/>
            <consortium name="The Broad Institute Genome Sequencing Center for Infectious Disease"/>
            <person name="Feldgarden M."/>
            <person name="Van der Auwera G.A."/>
            <person name="Mahillon J."/>
            <person name="Duprez V."/>
            <person name="Timmery S."/>
            <person name="Mattelet C."/>
            <person name="Dierick K."/>
            <person name="Sun M."/>
            <person name="Yu Z."/>
            <person name="Zhu L."/>
            <person name="Hu X."/>
            <person name="Shank E.B."/>
            <person name="Swiecicka I."/>
            <person name="Hansen B.M."/>
            <person name="Andrup L."/>
            <person name="Walker B."/>
            <person name="Young S.K."/>
            <person name="Zeng Q."/>
            <person name="Gargeya S."/>
            <person name="Fitzgerald M."/>
            <person name="Haas B."/>
            <person name="Abouelleil A."/>
            <person name="Alvarado L."/>
            <person name="Arachchi H.M."/>
            <person name="Berlin A.M."/>
            <person name="Chapman S.B."/>
            <person name="Dewar J."/>
            <person name="Goldberg J."/>
            <person name="Griggs A."/>
            <person name="Gujja S."/>
            <person name="Hansen M."/>
            <person name="Howarth C."/>
            <person name="Imamovic A."/>
            <person name="Larimer J."/>
            <person name="McCowan C."/>
            <person name="Murphy C."/>
            <person name="Neiman D."/>
            <person name="Pearson M."/>
            <person name="Priest M."/>
            <person name="Roberts A."/>
            <person name="Saif S."/>
            <person name="Shea T."/>
            <person name="Sisk P."/>
            <person name="Sykes S."/>
            <person name="Wortman J."/>
            <person name="Nusbaum C."/>
            <person name="Birren B."/>
        </authorList>
    </citation>
    <scope>NUCLEOTIDE SEQUENCE [LARGE SCALE GENOMIC DNA]</scope>
    <source>
        <strain evidence="5 6">TIAC219</strain>
    </source>
</reference>
<evidence type="ECO:0000256" key="2">
    <source>
        <dbReference type="ARBA" id="ARBA00023163"/>
    </source>
</evidence>
<evidence type="ECO:0000256" key="1">
    <source>
        <dbReference type="ARBA" id="ARBA00023015"/>
    </source>
</evidence>
<dbReference type="RefSeq" id="WP_000110264.1">
    <property type="nucleotide sequence ID" value="NZ_KB976009.1"/>
</dbReference>
<dbReference type="AlphaFoldDB" id="A0ABC9SRZ5"/>
<keyword evidence="2" id="KW-0804">Transcription</keyword>
<evidence type="ECO:0000313" key="5">
    <source>
        <dbReference type="EMBL" id="EOQ58658.1"/>
    </source>
</evidence>
<dbReference type="InterPro" id="IPR007737">
    <property type="entry name" value="Mga_HTH"/>
</dbReference>
<evidence type="ECO:0008006" key="7">
    <source>
        <dbReference type="Google" id="ProtNLM"/>
    </source>
</evidence>
<dbReference type="Proteomes" id="UP000014060">
    <property type="component" value="Unassembled WGS sequence"/>
</dbReference>
<dbReference type="EMBL" id="AHCJ01000072">
    <property type="protein sequence ID" value="EOQ58658.1"/>
    <property type="molecule type" value="Genomic_DNA"/>
</dbReference>
<evidence type="ECO:0000259" key="3">
    <source>
        <dbReference type="Pfam" id="PF05043"/>
    </source>
</evidence>
<dbReference type="SUPFAM" id="SSF46785">
    <property type="entry name" value="Winged helix' DNA-binding domain"/>
    <property type="match status" value="1"/>
</dbReference>
<dbReference type="InterPro" id="IPR036390">
    <property type="entry name" value="WH_DNA-bd_sf"/>
</dbReference>
<dbReference type="Pfam" id="PF08279">
    <property type="entry name" value="HTH_11"/>
    <property type="match status" value="1"/>
</dbReference>
<dbReference type="InterPro" id="IPR050661">
    <property type="entry name" value="BglG_antiterminators"/>
</dbReference>
<evidence type="ECO:0000313" key="6">
    <source>
        <dbReference type="Proteomes" id="UP000014060"/>
    </source>
</evidence>
<proteinExistence type="predicted"/>
<sequence length="474" mass="55943">MSVFINSFIHDKPTYRKIFILSTLDNGQKLISAQTLANELNCSIRTITNDISQLKKEIPKKWEIIGIITKGYVLKKPVNDSIYPIFYSYIKESNITKIMTGIFNNKIYSLEKWSQLLYANKLTLKQNLNYHNKLLQKIELKFKFRSVQLVGKELNIRFYYHKFFYMINVLSNSSLLPHDKILMEKLSNILNSHAIVIDMRMIESIILVFITRFSCKQYITKIDTDIFPENCNSNELLCFNKMIIAIESYYKINLPKSEKVALKLYFFLVSVSNFEQGKHLIEFLKSTNKKYYDNYLGFFNNITEENNVEVNAKSQMIIELTPFYYKSVLHSYFGLTREFYFSPLNILPNELLPKYKKNLDRLSIWNVKYNTNNLKKNDLECLIANATIIMEPFIEKINILFLYSGTTAKFNVYYTMLEKQLSDTVVLHRNYNINCSYDFIITNTPQNKLNIPVLYISDNLSTHEIDHIKNKIYR</sequence>
<dbReference type="Gene3D" id="1.10.10.10">
    <property type="entry name" value="Winged helix-like DNA-binding domain superfamily/Winged helix DNA-binding domain"/>
    <property type="match status" value="1"/>
</dbReference>